<dbReference type="Gene3D" id="2.40.50.40">
    <property type="match status" value="1"/>
</dbReference>
<feature type="compositionally biased region" description="Low complexity" evidence="3">
    <location>
        <begin position="355"/>
        <end position="371"/>
    </location>
</feature>
<organism evidence="6 7">
    <name type="scientific">Fundulus heteroclitus</name>
    <name type="common">Killifish</name>
    <name type="synonym">Mummichog</name>
    <dbReference type="NCBI Taxonomy" id="8078"/>
    <lineage>
        <taxon>Eukaryota</taxon>
        <taxon>Metazoa</taxon>
        <taxon>Chordata</taxon>
        <taxon>Craniata</taxon>
        <taxon>Vertebrata</taxon>
        <taxon>Euteleostomi</taxon>
        <taxon>Actinopterygii</taxon>
        <taxon>Neopterygii</taxon>
        <taxon>Teleostei</taxon>
        <taxon>Neoteleostei</taxon>
        <taxon>Acanthomorphata</taxon>
        <taxon>Ovalentaria</taxon>
        <taxon>Atherinomorphae</taxon>
        <taxon>Cyprinodontiformes</taxon>
        <taxon>Fundulidae</taxon>
        <taxon>Fundulus</taxon>
    </lineage>
</organism>
<reference evidence="6" key="2">
    <citation type="submission" date="2025-09" db="UniProtKB">
        <authorList>
            <consortium name="Ensembl"/>
        </authorList>
    </citation>
    <scope>IDENTIFICATION</scope>
</reference>
<evidence type="ECO:0000259" key="5">
    <source>
        <dbReference type="PROSITE" id="PS50013"/>
    </source>
</evidence>
<feature type="compositionally biased region" description="Basic and acidic residues" evidence="3">
    <location>
        <begin position="1"/>
        <end position="10"/>
    </location>
</feature>
<proteinExistence type="predicted"/>
<keyword evidence="7" id="KW-1185">Reference proteome</keyword>
<feature type="compositionally biased region" description="Basic and acidic residues" evidence="3">
    <location>
        <begin position="294"/>
        <end position="306"/>
    </location>
</feature>
<keyword evidence="4" id="KW-0812">Transmembrane</keyword>
<feature type="compositionally biased region" description="Polar residues" evidence="3">
    <location>
        <begin position="672"/>
        <end position="681"/>
    </location>
</feature>
<feature type="compositionally biased region" description="Acidic residues" evidence="3">
    <location>
        <begin position="11"/>
        <end position="22"/>
    </location>
</feature>
<dbReference type="Proteomes" id="UP000265000">
    <property type="component" value="Unplaced"/>
</dbReference>
<feature type="region of interest" description="Disordered" evidence="3">
    <location>
        <begin position="614"/>
        <end position="734"/>
    </location>
</feature>
<name>A0A3Q2PJI5_FUNHE</name>
<dbReference type="SMART" id="SM00298">
    <property type="entry name" value="CHROMO"/>
    <property type="match status" value="1"/>
</dbReference>
<dbReference type="STRING" id="8078.ENSFHEP00000013383"/>
<protein>
    <submittedName>
        <fullName evidence="6">M-phase phosphoprotein 8</fullName>
    </submittedName>
</protein>
<feature type="compositionally biased region" description="Basic residues" evidence="3">
    <location>
        <begin position="682"/>
        <end position="704"/>
    </location>
</feature>
<keyword evidence="2" id="KW-0539">Nucleus</keyword>
<feature type="compositionally biased region" description="Polar residues" evidence="3">
    <location>
        <begin position="324"/>
        <end position="333"/>
    </location>
</feature>
<dbReference type="InterPro" id="IPR023779">
    <property type="entry name" value="Chromodomain_CS"/>
</dbReference>
<sequence length="1440" mass="163150">MEGDSDKVEPVESEQDEEEDVYEVERIIDMRVEEGEVLYRVRWKNYCSDDDTWEPEAHLEDCHEVLLAFKRHQAELKAKREAESKKPVQKLLPTKSDVFDADSESDSDKDLPKEEPIKKKKKKKRIREEEDESPPKEKKKKKKDKRKDELKPLPAPETDDDDEAAQTPPSSPKGSRVEPKKRFVDSDEELDDVASFKKQKKDKDREGGKHKRDKGEEGKKKKKGKKERKIDTSEDEATAPVEEDLSEGPSESQMDDSASAEAAAKPVEKTSLEDKVRQKKGKWEVKLQGIKNLISDKKSKKAEGSQKESGLQKSKSSKSKEDTALQSDSSDSSTIHKKAKSKGNDGTAAPQKVPSSSTSSASSSSSTTLTTNKAKEDEVTKEEALGQKDASGSTNLFEKFLLNCEAKDRAPRRPAPVTDKSSAKPAKLIGKIEKIPKQSKESPSQRAEVEKSERTKQLDAPRPSQSHGFSLDSDEREEEPTGKPRPSDDPRERKERAEEGQRPSWERRTSADDRRKRKEDSEPRLFISCDENQEPPEGNDKSEKGQATLSLGMDLNLDWMTLDNFQKHLNGEDEILSGPPLSPSELRDAVKSGDYMAVKLALNSKEDYNLEQEASTIDEKRYEGQRNLIEERSSSGTLMLTSSNETKRNKEGIPAAMKDNIPQDMDDPQIDSRISSSQTSTKAKKVTVKKHKKKLRVRGKKRESKKTSCDSSIPQKSQREEEKSADDTNGALSTQMTLNINLDLTKNTEEIVNQVDDGTEQKHKANEIKAANQGNDPGENTDGAMLENADSMDQVLSKPETKETVKTHWLRRRKTTEIRLPTRSSLRTHKKVLEPKPISVVKEKKETYKKHLCVYCKSYFTQIARHLENKHVEEPDVAHAMHFPKGSKVRQTLLDQIRDKGKCKNNCDVSKSVEGEIVTKNQLKKPTISVRDFLPCQYCLAFYRKTDLWRHERTCKTRKGDQKSPEKIKRFTGCSSVSDLLPMSEFLTGSCKEIIQIMHQDDISRRIQLDPLICKYGNTLSAKYDHDKSQFAYIAQKMRELGRFVLAVNELDKTVKYLHEICLPSRFELAVEGVKKVSGFDPTSSTFKTISLVSKIGYSLKRAAEIAFGESRMTEDSETESELRMFIELLDTKWSECFSRKALACSLKQEAKKVDVDKSTVTEDLIKLHRFITGEEEEARKDLKENATMSTWKKLGEATLANVCLFNRRRVGNIGRLFLKTYTQRTSGETCVLSADQVRKSTKLEMELCSSFTRLELEGQYGRNMLVLLTDRMVSSIDLLVENREQAGVSKTNPYLFARTEGPSFIRGLDCFRRAAVECGVRNPEALLSSSVREQIATSWQLMSLSERELDQVAGMVEKSSEECYRLSQNATLLEEISKELLKMDKTLPTSRPSTTKDGTYHLCPIFGYAFIFLLKFLFVSVLLKTTKSGCKTTLLEYLF</sequence>
<feature type="compositionally biased region" description="Basic and acidic residues" evidence="3">
    <location>
        <begin position="447"/>
        <end position="459"/>
    </location>
</feature>
<evidence type="ECO:0000256" key="4">
    <source>
        <dbReference type="SAM" id="Phobius"/>
    </source>
</evidence>
<dbReference type="InterPro" id="IPR023780">
    <property type="entry name" value="Chromo_domain"/>
</dbReference>
<feature type="compositionally biased region" description="Basic and acidic residues" evidence="3">
    <location>
        <begin position="617"/>
        <end position="633"/>
    </location>
</feature>
<feature type="compositionally biased region" description="Basic and acidic residues" evidence="3">
    <location>
        <begin position="479"/>
        <end position="523"/>
    </location>
</feature>
<evidence type="ECO:0000313" key="6">
    <source>
        <dbReference type="Ensembl" id="ENSFHEP00000013383.1"/>
    </source>
</evidence>
<reference evidence="6" key="1">
    <citation type="submission" date="2025-08" db="UniProtKB">
        <authorList>
            <consortium name="Ensembl"/>
        </authorList>
    </citation>
    <scope>IDENTIFICATION</scope>
</reference>
<dbReference type="SUPFAM" id="SSF54160">
    <property type="entry name" value="Chromo domain-like"/>
    <property type="match status" value="1"/>
</dbReference>
<feature type="compositionally biased region" description="Basic and acidic residues" evidence="3">
    <location>
        <begin position="266"/>
        <end position="285"/>
    </location>
</feature>
<dbReference type="InterPro" id="IPR000953">
    <property type="entry name" value="Chromo/chromo_shadow_dom"/>
</dbReference>
<dbReference type="GeneTree" id="ENSGT00940000165604"/>
<feature type="compositionally biased region" description="Basic and acidic residues" evidence="3">
    <location>
        <begin position="175"/>
        <end position="185"/>
    </location>
</feature>
<feature type="compositionally biased region" description="Basic and acidic residues" evidence="3">
    <location>
        <begin position="106"/>
        <end position="117"/>
    </location>
</feature>
<feature type="compositionally biased region" description="Basic and acidic residues" evidence="3">
    <location>
        <begin position="373"/>
        <end position="386"/>
    </location>
</feature>
<feature type="region of interest" description="Disordered" evidence="3">
    <location>
        <begin position="78"/>
        <end position="548"/>
    </location>
</feature>
<evidence type="ECO:0000256" key="1">
    <source>
        <dbReference type="ARBA" id="ARBA00004123"/>
    </source>
</evidence>
<evidence type="ECO:0000256" key="3">
    <source>
        <dbReference type="SAM" id="MobiDB-lite"/>
    </source>
</evidence>
<dbReference type="GO" id="GO:0005634">
    <property type="term" value="C:nucleus"/>
    <property type="evidence" value="ECO:0007669"/>
    <property type="project" value="UniProtKB-SubCell"/>
</dbReference>
<feature type="compositionally biased region" description="Basic and acidic residues" evidence="3">
    <location>
        <begin position="430"/>
        <end position="440"/>
    </location>
</feature>
<dbReference type="InterPro" id="IPR016197">
    <property type="entry name" value="Chromo-like_dom_sf"/>
</dbReference>
<feature type="domain" description="Chromo" evidence="5">
    <location>
        <begin position="22"/>
        <end position="81"/>
    </location>
</feature>
<feature type="compositionally biased region" description="Polar residues" evidence="3">
    <location>
        <begin position="634"/>
        <end position="644"/>
    </location>
</feature>
<dbReference type="Ensembl" id="ENSFHET00000032360.1">
    <property type="protein sequence ID" value="ENSFHEP00000013383.1"/>
    <property type="gene ID" value="ENSFHEG00000014939.1"/>
</dbReference>
<dbReference type="Pfam" id="PF00385">
    <property type="entry name" value="Chromo"/>
    <property type="match status" value="1"/>
</dbReference>
<keyword evidence="4" id="KW-0472">Membrane</keyword>
<feature type="compositionally biased region" description="Basic and acidic residues" evidence="3">
    <location>
        <begin position="201"/>
        <end position="219"/>
    </location>
</feature>
<feature type="compositionally biased region" description="Basic and acidic residues" evidence="3">
    <location>
        <begin position="717"/>
        <end position="726"/>
    </location>
</feature>
<feature type="compositionally biased region" description="Acidic residues" evidence="3">
    <location>
        <begin position="233"/>
        <end position="246"/>
    </location>
</feature>
<keyword evidence="4" id="KW-1133">Transmembrane helix</keyword>
<feature type="region of interest" description="Disordered" evidence="3">
    <location>
        <begin position="1"/>
        <end position="22"/>
    </location>
</feature>
<dbReference type="PANTHER" id="PTHR33480">
    <property type="entry name" value="SET DOMAIN-CONTAINING PROTEIN-RELATED"/>
    <property type="match status" value="1"/>
</dbReference>
<dbReference type="PANTHER" id="PTHR33480:SF5">
    <property type="entry name" value="SI:DKEY-51D8.9"/>
    <property type="match status" value="1"/>
</dbReference>
<evidence type="ECO:0000313" key="7">
    <source>
        <dbReference type="Proteomes" id="UP000265000"/>
    </source>
</evidence>
<evidence type="ECO:0000256" key="2">
    <source>
        <dbReference type="ARBA" id="ARBA00023242"/>
    </source>
</evidence>
<dbReference type="FunFam" id="2.40.50.40:FF:000022">
    <property type="entry name" value="M-phase phosphoprotein 8"/>
    <property type="match status" value="1"/>
</dbReference>
<accession>A0A3Q2PJI5</accession>
<comment type="subcellular location">
    <subcellularLocation>
        <location evidence="1">Nucleus</location>
    </subcellularLocation>
</comment>
<dbReference type="PROSITE" id="PS00598">
    <property type="entry name" value="CHROMO_1"/>
    <property type="match status" value="1"/>
</dbReference>
<feature type="transmembrane region" description="Helical" evidence="4">
    <location>
        <begin position="1406"/>
        <end position="1424"/>
    </location>
</feature>
<dbReference type="PROSITE" id="PS50013">
    <property type="entry name" value="CHROMO_2"/>
    <property type="match status" value="1"/>
</dbReference>